<proteinExistence type="predicted"/>
<protein>
    <submittedName>
        <fullName evidence="1">Dehydrogenase/reductase SDR family member 12-like 2</fullName>
    </submittedName>
</protein>
<accession>A0A8J5MU45</accession>
<evidence type="ECO:0000313" key="1">
    <source>
        <dbReference type="EMBL" id="KAG7163099.1"/>
    </source>
</evidence>
<dbReference type="EMBL" id="JAHLQT010026502">
    <property type="protein sequence ID" value="KAG7163099.1"/>
    <property type="molecule type" value="Genomic_DNA"/>
</dbReference>
<dbReference type="AlphaFoldDB" id="A0A8J5MU45"/>
<keyword evidence="2" id="KW-1185">Reference proteome</keyword>
<dbReference type="Pfam" id="PF00106">
    <property type="entry name" value="adh_short"/>
    <property type="match status" value="1"/>
</dbReference>
<gene>
    <name evidence="1" type="primary">DHRS12-L2</name>
    <name evidence="1" type="ORF">Hamer_G002174</name>
</gene>
<sequence>MSLYRNTVWFFKGLKEYTKNGYASASKNFNEADLKVNCTGQHYMITGANSGIGKCIATEIAKLGGTVHMVCRNPTAAEEARKEIIEASENQNVFVHLLDISKPRDVYNFAKDFCDQNENLHVLINNAGCMFNTQEMVEESLEKNFATNTLGTYILTTNLIPVMKKSEKSRVIVVSSGGMLVQRLNTEDLNFDKMKPFDGTLAYAQNKRQQVVMVEQFAKLHPEIHFSCMHPGWANTPAVHRRPVDTHLPLASTKVSTKDEEKLMFIMCMSIVVATRRVERILLATLH</sequence>
<comment type="caution">
    <text evidence="1">The sequence shown here is derived from an EMBL/GenBank/DDBJ whole genome shotgun (WGS) entry which is preliminary data.</text>
</comment>
<organism evidence="1 2">
    <name type="scientific">Homarus americanus</name>
    <name type="common">American lobster</name>
    <dbReference type="NCBI Taxonomy" id="6706"/>
    <lineage>
        <taxon>Eukaryota</taxon>
        <taxon>Metazoa</taxon>
        <taxon>Ecdysozoa</taxon>
        <taxon>Arthropoda</taxon>
        <taxon>Crustacea</taxon>
        <taxon>Multicrustacea</taxon>
        <taxon>Malacostraca</taxon>
        <taxon>Eumalacostraca</taxon>
        <taxon>Eucarida</taxon>
        <taxon>Decapoda</taxon>
        <taxon>Pleocyemata</taxon>
        <taxon>Astacidea</taxon>
        <taxon>Nephropoidea</taxon>
        <taxon>Nephropidae</taxon>
        <taxon>Homarus</taxon>
    </lineage>
</organism>
<name>A0A8J5MU45_HOMAM</name>
<dbReference type="Proteomes" id="UP000747542">
    <property type="component" value="Unassembled WGS sequence"/>
</dbReference>
<dbReference type="InterPro" id="IPR052992">
    <property type="entry name" value="SDR_member_12"/>
</dbReference>
<dbReference type="PANTHER" id="PTHR44656:SF7">
    <property type="entry name" value="DEHYDROGENASE_REDUCTASE SDR FAMILY MEMBER 12"/>
    <property type="match status" value="1"/>
</dbReference>
<evidence type="ECO:0000313" key="2">
    <source>
        <dbReference type="Proteomes" id="UP000747542"/>
    </source>
</evidence>
<dbReference type="PRINTS" id="PR00081">
    <property type="entry name" value="GDHRDH"/>
</dbReference>
<dbReference type="PANTHER" id="PTHR44656">
    <property type="entry name" value="DEHYDROGENASE/REDUCTASE SDR FAMILY MEMBER 12"/>
    <property type="match status" value="1"/>
</dbReference>
<feature type="non-terminal residue" evidence="1">
    <location>
        <position position="1"/>
    </location>
</feature>
<reference evidence="1" key="1">
    <citation type="journal article" date="2021" name="Sci. Adv.">
        <title>The American lobster genome reveals insights on longevity, neural, and immune adaptations.</title>
        <authorList>
            <person name="Polinski J.M."/>
            <person name="Zimin A.V."/>
            <person name="Clark K.F."/>
            <person name="Kohn A.B."/>
            <person name="Sadowski N."/>
            <person name="Timp W."/>
            <person name="Ptitsyn A."/>
            <person name="Khanna P."/>
            <person name="Romanova D.Y."/>
            <person name="Williams P."/>
            <person name="Greenwood S.J."/>
            <person name="Moroz L.L."/>
            <person name="Walt D.R."/>
            <person name="Bodnar A.G."/>
        </authorList>
    </citation>
    <scope>NUCLEOTIDE SEQUENCE</scope>
    <source>
        <strain evidence="1">GMGI-L3</strain>
    </source>
</reference>
<dbReference type="InterPro" id="IPR036291">
    <property type="entry name" value="NAD(P)-bd_dom_sf"/>
</dbReference>
<dbReference type="Gene3D" id="3.40.50.720">
    <property type="entry name" value="NAD(P)-binding Rossmann-like Domain"/>
    <property type="match status" value="1"/>
</dbReference>
<dbReference type="InterPro" id="IPR002347">
    <property type="entry name" value="SDR_fam"/>
</dbReference>
<dbReference type="SUPFAM" id="SSF51735">
    <property type="entry name" value="NAD(P)-binding Rossmann-fold domains"/>
    <property type="match status" value="1"/>
</dbReference>